<dbReference type="RefSeq" id="XP_001300756.1">
    <property type="nucleotide sequence ID" value="XM_001300755.1"/>
</dbReference>
<dbReference type="EMBL" id="DS114392">
    <property type="protein sequence ID" value="EAX87826.1"/>
    <property type="molecule type" value="Genomic_DNA"/>
</dbReference>
<keyword evidence="2" id="KW-0677">Repeat</keyword>
<dbReference type="PROSITE" id="PS50082">
    <property type="entry name" value="WD_REPEATS_2"/>
    <property type="match status" value="1"/>
</dbReference>
<dbReference type="GO" id="GO:0005770">
    <property type="term" value="C:late endosome"/>
    <property type="evidence" value="ECO:0000318"/>
    <property type="project" value="GO_Central"/>
</dbReference>
<dbReference type="KEGG" id="tva:4745478"/>
<accession>A2G4U5</accession>
<dbReference type="InterPro" id="IPR001680">
    <property type="entry name" value="WD40_rpt"/>
</dbReference>
<dbReference type="Proteomes" id="UP000001542">
    <property type="component" value="Unassembled WGS sequence"/>
</dbReference>
<dbReference type="VEuPathDB" id="TrichDB:TVAG_482510"/>
<keyword evidence="1 3" id="KW-0853">WD repeat</keyword>
<dbReference type="Gene3D" id="2.130.10.10">
    <property type="entry name" value="YVTN repeat-like/Quinoprotein amine dehydrogenase"/>
    <property type="match status" value="1"/>
</dbReference>
<dbReference type="AlphaFoldDB" id="A2G4U5"/>
<dbReference type="PROSITE" id="PS00678">
    <property type="entry name" value="WD_REPEATS_1"/>
    <property type="match status" value="1"/>
</dbReference>
<evidence type="ECO:0000256" key="3">
    <source>
        <dbReference type="PROSITE-ProRule" id="PRU00221"/>
    </source>
</evidence>
<evidence type="ECO:0000313" key="4">
    <source>
        <dbReference type="EMBL" id="EAX87826.1"/>
    </source>
</evidence>
<evidence type="ECO:0000313" key="5">
    <source>
        <dbReference type="Proteomes" id="UP000001542"/>
    </source>
</evidence>
<proteinExistence type="predicted"/>
<evidence type="ECO:0000256" key="2">
    <source>
        <dbReference type="ARBA" id="ARBA00022737"/>
    </source>
</evidence>
<gene>
    <name evidence="4" type="ORF">TVAG_482510</name>
</gene>
<evidence type="ECO:0000256" key="1">
    <source>
        <dbReference type="ARBA" id="ARBA00022574"/>
    </source>
</evidence>
<feature type="repeat" description="WD" evidence="3">
    <location>
        <begin position="64"/>
        <end position="105"/>
    </location>
</feature>
<dbReference type="InParanoid" id="A2G4U5"/>
<dbReference type="GO" id="GO:0030897">
    <property type="term" value="C:HOPS complex"/>
    <property type="evidence" value="ECO:0000318"/>
    <property type="project" value="GO_Central"/>
</dbReference>
<organism evidence="4 5">
    <name type="scientific">Trichomonas vaginalis (strain ATCC PRA-98 / G3)</name>
    <dbReference type="NCBI Taxonomy" id="412133"/>
    <lineage>
        <taxon>Eukaryota</taxon>
        <taxon>Metamonada</taxon>
        <taxon>Parabasalia</taxon>
        <taxon>Trichomonadida</taxon>
        <taxon>Trichomonadidae</taxon>
        <taxon>Trichomonas</taxon>
    </lineage>
</organism>
<dbReference type="OrthoDB" id="7668193at2759"/>
<protein>
    <submittedName>
        <fullName evidence="4">Uncharacterized protein</fullName>
    </submittedName>
</protein>
<dbReference type="PANTHER" id="PTHR12616:SF8">
    <property type="entry name" value="VACUOLAR PROTEIN SORTING-ASSOCIATED PROTEIN 8 HOMOLOG"/>
    <property type="match status" value="1"/>
</dbReference>
<dbReference type="GO" id="GO:0034058">
    <property type="term" value="P:endosomal vesicle fusion"/>
    <property type="evidence" value="ECO:0000318"/>
    <property type="project" value="GO_Central"/>
</dbReference>
<dbReference type="STRING" id="5722.A2G4U5"/>
<dbReference type="InterPro" id="IPR015943">
    <property type="entry name" value="WD40/YVTN_repeat-like_dom_sf"/>
</dbReference>
<reference evidence="4" key="2">
    <citation type="journal article" date="2007" name="Science">
        <title>Draft genome sequence of the sexually transmitted pathogen Trichomonas vaginalis.</title>
        <authorList>
            <person name="Carlton J.M."/>
            <person name="Hirt R.P."/>
            <person name="Silva J.C."/>
            <person name="Delcher A.L."/>
            <person name="Schatz M."/>
            <person name="Zhao Q."/>
            <person name="Wortman J.R."/>
            <person name="Bidwell S.L."/>
            <person name="Alsmark U.C.M."/>
            <person name="Besteiro S."/>
            <person name="Sicheritz-Ponten T."/>
            <person name="Noel C.J."/>
            <person name="Dacks J.B."/>
            <person name="Foster P.G."/>
            <person name="Simillion C."/>
            <person name="Van de Peer Y."/>
            <person name="Miranda-Saavedra D."/>
            <person name="Barton G.J."/>
            <person name="Westrop G.D."/>
            <person name="Mueller S."/>
            <person name="Dessi D."/>
            <person name="Fiori P.L."/>
            <person name="Ren Q."/>
            <person name="Paulsen I."/>
            <person name="Zhang H."/>
            <person name="Bastida-Corcuera F.D."/>
            <person name="Simoes-Barbosa A."/>
            <person name="Brown M.T."/>
            <person name="Hayes R.D."/>
            <person name="Mukherjee M."/>
            <person name="Okumura C.Y."/>
            <person name="Schneider R."/>
            <person name="Smith A.J."/>
            <person name="Vanacova S."/>
            <person name="Villalvazo M."/>
            <person name="Haas B.J."/>
            <person name="Pertea M."/>
            <person name="Feldblyum T.V."/>
            <person name="Utterback T.R."/>
            <person name="Shu C.L."/>
            <person name="Osoegawa K."/>
            <person name="de Jong P.J."/>
            <person name="Hrdy I."/>
            <person name="Horvathova L."/>
            <person name="Zubacova Z."/>
            <person name="Dolezal P."/>
            <person name="Malik S.B."/>
            <person name="Logsdon J.M. Jr."/>
            <person name="Henze K."/>
            <person name="Gupta A."/>
            <person name="Wang C.C."/>
            <person name="Dunne R.L."/>
            <person name="Upcroft J.A."/>
            <person name="Upcroft P."/>
            <person name="White O."/>
            <person name="Salzberg S.L."/>
            <person name="Tang P."/>
            <person name="Chiu C.-H."/>
            <person name="Lee Y.-S."/>
            <person name="Embley T.M."/>
            <person name="Coombs G.H."/>
            <person name="Mottram J.C."/>
            <person name="Tachezy J."/>
            <person name="Fraser-Liggett C.M."/>
            <person name="Johnson P.J."/>
        </authorList>
    </citation>
    <scope>NUCLEOTIDE SEQUENCE [LARGE SCALE GENOMIC DNA]</scope>
    <source>
        <strain evidence="4">G3</strain>
    </source>
</reference>
<dbReference type="VEuPathDB" id="TrichDB:TVAGG3_0413990"/>
<dbReference type="SUPFAM" id="SSF50978">
    <property type="entry name" value="WD40 repeat-like"/>
    <property type="match status" value="1"/>
</dbReference>
<dbReference type="GO" id="GO:0006623">
    <property type="term" value="P:protein targeting to vacuole"/>
    <property type="evidence" value="ECO:0000318"/>
    <property type="project" value="GO_Central"/>
</dbReference>
<name>A2G4U5_TRIV3</name>
<dbReference type="InterPro" id="IPR036322">
    <property type="entry name" value="WD40_repeat_dom_sf"/>
</dbReference>
<dbReference type="InterPro" id="IPR045111">
    <property type="entry name" value="Vps41/Vps8"/>
</dbReference>
<sequence>MIGEDSLSYTTQTYDELKSFLELNNITKIIDCCSSPSVVCLNVEKSQPLFYLSKERKVFFPSSYKNIASIITSMAISPCENYALTAHEDGTIILWDIKKQSALASINIEDKSKIVSAVFLGSYETFIVAQENGMIRKYEASTISLFLFLKEKESFNTQVPIKKIICCNSIDKSIIFLAVLHKYKVSIYDLIFSFKNIANIEISGNSDISFINNEWHFNLAIQDGQNVTIYRVNDSSLSNKKCFFEFPEEIIYIGFISPILLAVVTKSEITLCNIFEEVCSVYNDLPFNSDKICSTTHSISLIPYGSIEIQDFEGCIKHLLEQGNFSNAAELAVSIYCGDSSYFSCSQRTDALKQQLRNAILLLVHSPTFSNSQYPFVADCITRGDILDLTLDDTLKHLSNPESKLEFCISLLKCDEVRPEVTSRVIDELDKLQSFCNKDVEDALLMSPLSASFLQKAIAVGIKLRYSRFVLHTFDRFFDDILPPFAQIIESGDKEIISQTCKYVFLSKSFSDSKTNTCIIWLHAPGKNRLQTVFKSDWSISCQIAENFLKRCPIKFSMTQNLTSVDMVRTMFLCFEDAEPPYADDLFTLIATKSIQESIPVPALSVPTILKYIFNSKAPRDIREGLFLRIIDIDYHPHIDISQFKYHAARSGFSCVVQRLAHGDSELELRAESCLLSDNPEDALQLFEQYDGDRNTARSTITKFFRPLLYLNPRRLIKLIFSKFKSLHPQKVLEIAQPCDAKLYFDTLFSIDDPPIVSQQDTSTYIHYLSLKRDTHHIIKFLRNSPNISRLTANETCLHNQLHIGCAVLASMTGQYQNAFKSYKEHINMGGQADLDLTNTILEHMSYIEDPAPVVVKTLLEPLVNNIDEFKMEVEKALKSEKVTRTDVLIALFSLRNIAKNEKTEKYIEEYLNSGDACKLKVPDAEADVKMCMPAYYTLAISGTNPMSMSDGTVIVKDYGIGIITVTTEKEEGELFADMPEQISEQVRNVLQHAEIQLLINNKKKKQDEPVTIIMEKKK</sequence>
<dbReference type="PANTHER" id="PTHR12616">
    <property type="entry name" value="VACUOLAR PROTEIN SORTING VPS41"/>
    <property type="match status" value="1"/>
</dbReference>
<dbReference type="SMR" id="A2G4U5"/>
<keyword evidence="5" id="KW-1185">Reference proteome</keyword>
<dbReference type="InterPro" id="IPR019775">
    <property type="entry name" value="WD40_repeat_CS"/>
</dbReference>
<reference evidence="4" key="1">
    <citation type="submission" date="2006-10" db="EMBL/GenBank/DDBJ databases">
        <authorList>
            <person name="Amadeo P."/>
            <person name="Zhao Q."/>
            <person name="Wortman J."/>
            <person name="Fraser-Liggett C."/>
            <person name="Carlton J."/>
        </authorList>
    </citation>
    <scope>NUCLEOTIDE SEQUENCE</scope>
    <source>
        <strain evidence="4">G3</strain>
    </source>
</reference>